<protein>
    <submittedName>
        <fullName evidence="1">Uncharacterized protein</fullName>
    </submittedName>
</protein>
<reference evidence="2" key="1">
    <citation type="submission" date="2023-07" db="EMBL/GenBank/DDBJ databases">
        <title>Bifidobacterium spp. in honeybee.</title>
        <authorList>
            <person name="Olofsson T."/>
        </authorList>
    </citation>
    <scope>NUCLEOTIDE SEQUENCE [LARGE SCALE GENOMIC DNA]</scope>
    <source>
        <strain evidence="2">H1HS16N</strain>
    </source>
</reference>
<comment type="caution">
    <text evidence="1">The sequence shown here is derived from an EMBL/GenBank/DDBJ whole genome shotgun (WGS) entry which is preliminary data.</text>
</comment>
<gene>
    <name evidence="1" type="ORF">QRX41_07260</name>
</gene>
<evidence type="ECO:0000313" key="2">
    <source>
        <dbReference type="Proteomes" id="UP001529481"/>
    </source>
</evidence>
<evidence type="ECO:0000313" key="1">
    <source>
        <dbReference type="EMBL" id="MDT7509920.1"/>
    </source>
</evidence>
<dbReference type="RefSeq" id="WP_313839646.1">
    <property type="nucleotide sequence ID" value="NZ_JASTZZ010000005.1"/>
</dbReference>
<sequence length="64" mass="6885">MNASRSGNTNISAADALVALGPVPCVCSMTAYQFPLVDMYAKWHSRALAAEKQKANIIAEEINM</sequence>
<keyword evidence="2" id="KW-1185">Reference proteome</keyword>
<dbReference type="EMBL" id="JASTZZ010000005">
    <property type="protein sequence ID" value="MDT7509920.1"/>
    <property type="molecule type" value="Genomic_DNA"/>
</dbReference>
<proteinExistence type="predicted"/>
<name>A0ABU3KGM8_9BIFI</name>
<organism evidence="1 2">
    <name type="scientific">Bifidobacterium kimbladii</name>
    <dbReference type="NCBI Taxonomy" id="1293826"/>
    <lineage>
        <taxon>Bacteria</taxon>
        <taxon>Bacillati</taxon>
        <taxon>Actinomycetota</taxon>
        <taxon>Actinomycetes</taxon>
        <taxon>Bifidobacteriales</taxon>
        <taxon>Bifidobacteriaceae</taxon>
        <taxon>Bifidobacterium</taxon>
    </lineage>
</organism>
<accession>A0ABU3KGM8</accession>
<dbReference type="Proteomes" id="UP001529481">
    <property type="component" value="Unassembled WGS sequence"/>
</dbReference>